<keyword evidence="8" id="KW-0282">Flagellum</keyword>
<evidence type="ECO:0000256" key="1">
    <source>
        <dbReference type="ARBA" id="ARBA00009764"/>
    </source>
</evidence>
<keyword evidence="8" id="KW-0966">Cell projection</keyword>
<comment type="similarity">
    <text evidence="1 5">Belongs to the FliD family.</text>
</comment>
<keyword evidence="9" id="KW-1185">Reference proteome</keyword>
<evidence type="ECO:0000256" key="3">
    <source>
        <dbReference type="ARBA" id="ARBA00023054"/>
    </source>
</evidence>
<evidence type="ECO:0000256" key="2">
    <source>
        <dbReference type="ARBA" id="ARBA00011255"/>
    </source>
</evidence>
<keyword evidence="5" id="KW-0964">Secreted</keyword>
<dbReference type="InterPro" id="IPR010810">
    <property type="entry name" value="Flagellin_hook_IN_motif"/>
</dbReference>
<reference evidence="8" key="1">
    <citation type="submission" date="2022-12" db="EMBL/GenBank/DDBJ databases">
        <title>Bacterial isolates from different developmental stages of Nematostella vectensis.</title>
        <authorList>
            <person name="Fraune S."/>
        </authorList>
    </citation>
    <scope>NUCLEOTIDE SEQUENCE</scope>
    <source>
        <strain evidence="8">G21630-S1</strain>
    </source>
</reference>
<dbReference type="InterPro" id="IPR003481">
    <property type="entry name" value="FliD_N"/>
</dbReference>
<sequence length="559" mass="58540">MVSTGTLSFVNGSPTLSGQYSGFDTNAIIEASLLAKRLPAVRLESTIEKNDLKAKAYSELSSLLAKLQTASSSLRGPTGSLGANSNIFETKAAFLTSGNTNVATSLVGVSAQNTAAAGVYDLEILRIAKANKISSGTVTDAAAAQGVTDTITIGVAGGATKDVTITPGSSLNDIAAAINAVKGDTKVRAAVIKVADNDFRLVLTAEETGKAITLSGVSGEFLTAYGNGASLSELEPAQTAQIKLDGIATVIERTSNEVTDVLDGVTFQLYKADVGNQIKVEIQNNLGSVKEKIAEFVQAYNDLRDLVTTQRDYDPASSTSSKPILFGDDILRGVEQKLFGNISAGAFGLSNTVLSTFGAVGISVDGSNKLKIDDAKLDDALLTKLDEVRNVFEFGFTSDSQELRILARTRAVNVDNFELNITVDGSGTITGASVTGEGNVFDVSGNTLTGKVGTAYEGFKLVYTGTASTSIQVQTSLGIAESIYQTLEEYVAPSGLIASKLSDLTASNTSLNEKIVAIDSRLSVYRLFLLDKYSRLEQSLAQADAMKRQLEAAANAQKS</sequence>
<feature type="domain" description="Flagellar hook-associated protein 2 C-terminal" evidence="7">
    <location>
        <begin position="237"/>
        <end position="543"/>
    </location>
</feature>
<keyword evidence="8" id="KW-0969">Cilium</keyword>
<evidence type="ECO:0000256" key="5">
    <source>
        <dbReference type="RuleBase" id="RU362066"/>
    </source>
</evidence>
<dbReference type="InterPro" id="IPR010809">
    <property type="entry name" value="FliD_C"/>
</dbReference>
<accession>A0ABT4LKJ6</accession>
<dbReference type="Proteomes" id="UP001069802">
    <property type="component" value="Unassembled WGS sequence"/>
</dbReference>
<dbReference type="Pfam" id="PF07195">
    <property type="entry name" value="FliD_C"/>
    <property type="match status" value="1"/>
</dbReference>
<dbReference type="EMBL" id="JAPWGY010000002">
    <property type="protein sequence ID" value="MCZ4280512.1"/>
    <property type="molecule type" value="Genomic_DNA"/>
</dbReference>
<feature type="domain" description="Flagellar hook-associated protein 2 N-terminal" evidence="6">
    <location>
        <begin position="21"/>
        <end position="130"/>
    </location>
</feature>
<dbReference type="PANTHER" id="PTHR30288">
    <property type="entry name" value="FLAGELLAR CAP/ASSEMBLY PROTEIN FLID"/>
    <property type="match status" value="1"/>
</dbReference>
<name>A0ABT4LKJ6_9PROT</name>
<dbReference type="RefSeq" id="WP_269422707.1">
    <property type="nucleotide sequence ID" value="NZ_JAPWGY010000002.1"/>
</dbReference>
<gene>
    <name evidence="8" type="primary">fliD</name>
    <name evidence="8" type="ORF">O4H49_06970</name>
</gene>
<protein>
    <recommendedName>
        <fullName evidence="5">Flagellar hook-associated protein 2</fullName>
        <shortName evidence="5">HAP2</shortName>
    </recommendedName>
    <alternativeName>
        <fullName evidence="5">Flagellar cap protein</fullName>
    </alternativeName>
</protein>
<dbReference type="PANTHER" id="PTHR30288:SF0">
    <property type="entry name" value="FLAGELLAR HOOK-ASSOCIATED PROTEIN 2"/>
    <property type="match status" value="1"/>
</dbReference>
<comment type="subcellular location">
    <subcellularLocation>
        <location evidence="5">Secreted</location>
    </subcellularLocation>
    <subcellularLocation>
        <location evidence="5">Bacterial flagellum</location>
    </subcellularLocation>
</comment>
<dbReference type="Pfam" id="PF07196">
    <property type="entry name" value="Flagellin_IN"/>
    <property type="match status" value="1"/>
</dbReference>
<keyword evidence="4 5" id="KW-0975">Bacterial flagellum</keyword>
<comment type="caution">
    <text evidence="8">The sequence shown here is derived from an EMBL/GenBank/DDBJ whole genome shotgun (WGS) entry which is preliminary data.</text>
</comment>
<dbReference type="InterPro" id="IPR040026">
    <property type="entry name" value="FliD"/>
</dbReference>
<evidence type="ECO:0000259" key="7">
    <source>
        <dbReference type="Pfam" id="PF07195"/>
    </source>
</evidence>
<comment type="subunit">
    <text evidence="2 5">Homopentamer.</text>
</comment>
<dbReference type="Pfam" id="PF02465">
    <property type="entry name" value="FliD_N"/>
    <property type="match status" value="1"/>
</dbReference>
<evidence type="ECO:0000259" key="6">
    <source>
        <dbReference type="Pfam" id="PF02465"/>
    </source>
</evidence>
<proteinExistence type="inferred from homology"/>
<organism evidence="8 9">
    <name type="scientific">Kiloniella laminariae</name>
    <dbReference type="NCBI Taxonomy" id="454162"/>
    <lineage>
        <taxon>Bacteria</taxon>
        <taxon>Pseudomonadati</taxon>
        <taxon>Pseudomonadota</taxon>
        <taxon>Alphaproteobacteria</taxon>
        <taxon>Rhodospirillales</taxon>
        <taxon>Kiloniellaceae</taxon>
        <taxon>Kiloniella</taxon>
    </lineage>
</organism>
<comment type="function">
    <text evidence="5">Required for morphogenesis and for the elongation of the flagellar filament by facilitating polymerization of the flagellin monomers at the tip of growing filament. Forms a capping structure, which prevents flagellin subunits (transported through the central channel of the flagellum) from leaking out without polymerization at the distal end.</text>
</comment>
<evidence type="ECO:0000256" key="4">
    <source>
        <dbReference type="ARBA" id="ARBA00023143"/>
    </source>
</evidence>
<evidence type="ECO:0000313" key="9">
    <source>
        <dbReference type="Proteomes" id="UP001069802"/>
    </source>
</evidence>
<evidence type="ECO:0000313" key="8">
    <source>
        <dbReference type="EMBL" id="MCZ4280512.1"/>
    </source>
</evidence>
<keyword evidence="3" id="KW-0175">Coiled coil</keyword>